<keyword evidence="4 7" id="KW-0479">Metal-binding</keyword>
<evidence type="ECO:0000256" key="1">
    <source>
        <dbReference type="ARBA" id="ARBA00022485"/>
    </source>
</evidence>
<dbReference type="InterPro" id="IPR023642">
    <property type="entry name" value="DNA_primase_lsu_PriL"/>
</dbReference>
<evidence type="ECO:0000256" key="4">
    <source>
        <dbReference type="ARBA" id="ARBA00022723"/>
    </source>
</evidence>
<evidence type="ECO:0000256" key="6">
    <source>
        <dbReference type="ARBA" id="ARBA00023014"/>
    </source>
</evidence>
<evidence type="ECO:0000256" key="2">
    <source>
        <dbReference type="ARBA" id="ARBA00022515"/>
    </source>
</evidence>
<dbReference type="Pfam" id="PF04104">
    <property type="entry name" value="DNA_primase_lrg"/>
    <property type="match status" value="1"/>
</dbReference>
<dbReference type="EMBL" id="LWMS01000042">
    <property type="protein sequence ID" value="PWL07957.1"/>
    <property type="molecule type" value="Genomic_DNA"/>
</dbReference>
<accession>A0A2A2HDK3</accession>
<dbReference type="Proteomes" id="UP000246004">
    <property type="component" value="Unassembled WGS sequence"/>
</dbReference>
<dbReference type="GO" id="GO:0051539">
    <property type="term" value="F:4 iron, 4 sulfur cluster binding"/>
    <property type="evidence" value="ECO:0007669"/>
    <property type="project" value="UniProtKB-UniRule"/>
</dbReference>
<evidence type="ECO:0000256" key="3">
    <source>
        <dbReference type="ARBA" id="ARBA00022705"/>
    </source>
</evidence>
<dbReference type="OrthoDB" id="46081at2157"/>
<dbReference type="EMBL" id="LMVN01000019">
    <property type="protein sequence ID" value="PAV07376.1"/>
    <property type="molecule type" value="Genomic_DNA"/>
</dbReference>
<keyword evidence="3 7" id="KW-0235">DNA replication</keyword>
<reference evidence="9 11" key="2">
    <citation type="journal article" date="2017" name="BMC Genomics">
        <title>Genomic analysis of methanogenic archaea reveals a shift towards energy conservation.</title>
        <authorList>
            <person name="Gilmore S.P."/>
            <person name="Henske J.K."/>
            <person name="Sexton J.A."/>
            <person name="Solomon K.V."/>
            <person name="Seppala S."/>
            <person name="Yoo J.I."/>
            <person name="Huyett L.M."/>
            <person name="Pressman A."/>
            <person name="Cogan J.Z."/>
            <person name="Kivenson V."/>
            <person name="Peng X."/>
            <person name="Tan Y."/>
            <person name="Valentine D.L."/>
            <person name="O'Malley M.A."/>
        </authorList>
    </citation>
    <scope>NUCLEOTIDE SEQUENCE [LARGE SCALE GENOMIC DNA]</scope>
    <source>
        <strain evidence="9 11">1R-7</strain>
    </source>
</reference>
<keyword evidence="6 7" id="KW-0411">Iron-sulfur</keyword>
<dbReference type="HAMAP" id="MF_00701">
    <property type="entry name" value="DNA_primase_lrg_arc"/>
    <property type="match status" value="1"/>
</dbReference>
<feature type="binding site" evidence="7">
    <location>
        <position position="414"/>
    </location>
    <ligand>
        <name>[4Fe-4S] cluster</name>
        <dbReference type="ChEBI" id="CHEBI:49883"/>
    </ligand>
</feature>
<keyword evidence="5 7" id="KW-0408">Iron</keyword>
<comment type="similarity">
    <text evidence="7">Belongs to the eukaryotic-type primase large subunit family.</text>
</comment>
<evidence type="ECO:0000313" key="11">
    <source>
        <dbReference type="Proteomes" id="UP000217528"/>
    </source>
</evidence>
<evidence type="ECO:0000256" key="5">
    <source>
        <dbReference type="ARBA" id="ARBA00023004"/>
    </source>
</evidence>
<keyword evidence="11" id="KW-1185">Reference proteome</keyword>
<comment type="cofactor">
    <cofactor evidence="7">
        <name>[4Fe-4S] cluster</name>
        <dbReference type="ChEBI" id="CHEBI:49883"/>
    </cofactor>
    <text evidence="7">Binds 1 [4Fe-4S] cluster.</text>
</comment>
<sequence>MTETSYINPFSSEAKKIVSKLGNINNLNKPDTTLKSIIEMTRNQELKKELPETIKQLALKKYEWALNRKLKDYDHRKYQYLFNPELYEYDVVSFYLLCQIIAMEYGSDSYEANEVLQMQHDLITQRLEKIAVDTPELLSVILNELTDTSNLYWYDIKEILQIGNIEFNKLLLVNGRIIIEYDDFYEQFADKIEGRRPHDIYQIVAGNFIKIRLITSYITYYMKEYMKNVDEMSKKQVEPNPLMKQAAEEIRKIQVKTDEIKYKNQPKGSFSDDKPTPYNPEAFPPCVKECIKGIKSGGRNDAIVLFLTPFASYARLYPGIFSQKKQVKITDVDPSLNITHDQVIPLIYDAAQSCRPPLFKDQPQEKININAKLGFGMHDELKREYEGETHWYTPMSCDKIKLHMPHICKPNKDCVKIGNPLTYYNRMRKIKQKGGQ</sequence>
<dbReference type="InterPro" id="IPR058560">
    <property type="entry name" value="DNA_primase_C"/>
</dbReference>
<feature type="binding site" evidence="7">
    <location>
        <position position="286"/>
    </location>
    <ligand>
        <name>[4Fe-4S] cluster</name>
        <dbReference type="ChEBI" id="CHEBI:49883"/>
    </ligand>
</feature>
<dbReference type="GO" id="GO:0046872">
    <property type="term" value="F:metal ion binding"/>
    <property type="evidence" value="ECO:0007669"/>
    <property type="project" value="UniProtKB-KW"/>
</dbReference>
<comment type="function">
    <text evidence="7">Regulatory subunit of DNA primase, an RNA polymerase that catalyzes the synthesis of short RNA molecules used as primers for DNA polymerase during DNA replication. Stabilizes and modulates the activity of the small subunit, increasing the rate of DNA synthesis, and conferring RNA synthesis capability. The DNA polymerase activity may enable DNA primase to also catalyze primer extension after primer synthesis. May also play a role in DNA repair.</text>
</comment>
<dbReference type="Proteomes" id="UP000217528">
    <property type="component" value="Unassembled WGS sequence"/>
</dbReference>
<feature type="binding site" evidence="7">
    <location>
        <position position="408"/>
    </location>
    <ligand>
        <name>[4Fe-4S] cluster</name>
        <dbReference type="ChEBI" id="CHEBI:49883"/>
    </ligand>
</feature>
<evidence type="ECO:0000256" key="7">
    <source>
        <dbReference type="HAMAP-Rule" id="MF_00701"/>
    </source>
</evidence>
<dbReference type="AlphaFoldDB" id="A0A2A2HDK3"/>
<feature type="domain" description="DNA primase large subunit C-terminal" evidence="8">
    <location>
        <begin position="280"/>
        <end position="423"/>
    </location>
</feature>
<dbReference type="GO" id="GO:0006269">
    <property type="term" value="P:DNA replication, synthesis of primer"/>
    <property type="evidence" value="ECO:0007669"/>
    <property type="project" value="UniProtKB-UniRule"/>
</dbReference>
<gene>
    <name evidence="7" type="primary">priL</name>
    <name evidence="9" type="ORF">ASJ82_00605</name>
    <name evidence="10" type="ORF">MSCUN_12000</name>
</gene>
<evidence type="ECO:0000313" key="10">
    <source>
        <dbReference type="EMBL" id="PWL07957.1"/>
    </source>
</evidence>
<dbReference type="GO" id="GO:0003899">
    <property type="term" value="F:DNA-directed RNA polymerase activity"/>
    <property type="evidence" value="ECO:0007669"/>
    <property type="project" value="InterPro"/>
</dbReference>
<dbReference type="GO" id="GO:1990077">
    <property type="term" value="C:primosome complex"/>
    <property type="evidence" value="ECO:0007669"/>
    <property type="project" value="UniProtKB-KW"/>
</dbReference>
<dbReference type="RefSeq" id="WP_095608747.1">
    <property type="nucleotide sequence ID" value="NZ_LMVN01000019.1"/>
</dbReference>
<evidence type="ECO:0000313" key="9">
    <source>
        <dbReference type="EMBL" id="PAV07376.1"/>
    </source>
</evidence>
<reference evidence="10 12" key="1">
    <citation type="submission" date="2016-04" db="EMBL/GenBank/DDBJ databases">
        <title>Genome sequence of Methanosphaera cuniculi DSM 4103.</title>
        <authorList>
            <person name="Poehlein A."/>
            <person name="Seedorf H."/>
            <person name="Daniel R."/>
        </authorList>
    </citation>
    <scope>NUCLEOTIDE SEQUENCE [LARGE SCALE GENOMIC DNA]</scope>
    <source>
        <strain evidence="10 12">DSM 4103</strain>
    </source>
</reference>
<keyword evidence="1 7" id="KW-0004">4Fe-4S</keyword>
<evidence type="ECO:0000259" key="8">
    <source>
        <dbReference type="Pfam" id="PF04104"/>
    </source>
</evidence>
<comment type="caution">
    <text evidence="9">The sequence shown here is derived from an EMBL/GenBank/DDBJ whole genome shotgun (WGS) entry which is preliminary data.</text>
</comment>
<protein>
    <recommendedName>
        <fullName evidence="7">DNA primase large subunit PriL</fullName>
    </recommendedName>
</protein>
<feature type="binding site" evidence="7">
    <location>
        <position position="397"/>
    </location>
    <ligand>
        <name>[4Fe-4S] cluster</name>
        <dbReference type="ChEBI" id="CHEBI:49883"/>
    </ligand>
</feature>
<evidence type="ECO:0000313" key="12">
    <source>
        <dbReference type="Proteomes" id="UP000246004"/>
    </source>
</evidence>
<name>A0A2A2HDK3_9EURY</name>
<proteinExistence type="inferred from homology"/>
<comment type="subunit">
    <text evidence="7">Heterodimer of a small subunit (PriS) and a large subunit (PriL).</text>
</comment>
<organism evidence="9 11">
    <name type="scientific">Methanosphaera cuniculi</name>
    <dbReference type="NCBI Taxonomy" id="1077256"/>
    <lineage>
        <taxon>Archaea</taxon>
        <taxon>Methanobacteriati</taxon>
        <taxon>Methanobacteriota</taxon>
        <taxon>Methanomada group</taxon>
        <taxon>Methanobacteria</taxon>
        <taxon>Methanobacteriales</taxon>
        <taxon>Methanobacteriaceae</taxon>
        <taxon>Methanosphaera</taxon>
    </lineage>
</organism>
<keyword evidence="2 7" id="KW-0639">Primosome</keyword>